<feature type="region of interest" description="Disordered" evidence="1">
    <location>
        <begin position="461"/>
        <end position="499"/>
    </location>
</feature>
<feature type="compositionally biased region" description="Basic and acidic residues" evidence="1">
    <location>
        <begin position="146"/>
        <end position="157"/>
    </location>
</feature>
<dbReference type="AlphaFoldDB" id="A0A914ZYE8"/>
<dbReference type="PROSITE" id="PS00018">
    <property type="entry name" value="EF_HAND_1"/>
    <property type="match status" value="1"/>
</dbReference>
<keyword evidence="2" id="KW-1185">Reference proteome</keyword>
<feature type="compositionally biased region" description="Polar residues" evidence="1">
    <location>
        <begin position="392"/>
        <end position="421"/>
    </location>
</feature>
<feature type="compositionally biased region" description="Basic residues" evidence="1">
    <location>
        <begin position="158"/>
        <end position="171"/>
    </location>
</feature>
<feature type="region of interest" description="Disordered" evidence="1">
    <location>
        <begin position="1"/>
        <end position="97"/>
    </location>
</feature>
<dbReference type="WBParaSite" id="PgE040_g002_t02">
    <property type="protein sequence ID" value="PgE040_g002_t02"/>
    <property type="gene ID" value="PgE040_g002"/>
</dbReference>
<dbReference type="InterPro" id="IPR018247">
    <property type="entry name" value="EF_Hand_1_Ca_BS"/>
</dbReference>
<evidence type="ECO:0000256" key="1">
    <source>
        <dbReference type="SAM" id="MobiDB-lite"/>
    </source>
</evidence>
<accession>A0A914ZYE8</accession>
<feature type="compositionally biased region" description="Polar residues" evidence="1">
    <location>
        <begin position="10"/>
        <end position="29"/>
    </location>
</feature>
<sequence>AFTVEACESTPMSDNAEQNRTINNTTSAPDESADKGKVEAQKQSQLSQISKEEKDFKKEAEVEKKSQNVNEPEEKTRFEKVNAVARPAVSRGRKRSSLRWKNNNRFEERASREKRIGTINERIKTSPKDILSAETDGANVNDEPEERTKFEFVDVKRRPAVSRGRRKRSLKWKGSDHENNARNVNEPATCEETVTQEQGESQDDSATATDGGQKLEMVQPDNWPSLGKYRRKGHLRLKGKEGEQRRKSHSSTTEEESTPDGSTDNDGDKLLTQDEVERGLAVSKMESKISLSRSVRALEIIQNAALLEGVLSEKENASVAAFFANPTNLTTNAKLLVKKALGVAIERLMKITTDDQLKGLFDDRGRALDEMLQDLLANRSLLPSCWVQITGNEKSGANESSTTPSQTSSGKKLVRASSQPNELKATNPVVTSSPKVVKTPEKSRGVMKVFERSKWNKSLRSWRRSEKSHKSEKNEHRRKSKEDNKQQKNVELDEKGKKAWREAEAERTSFLAFALPAAYRFFGFK</sequence>
<protein>
    <submittedName>
        <fullName evidence="3">Uncharacterized protein</fullName>
    </submittedName>
</protein>
<feature type="compositionally biased region" description="Basic and acidic residues" evidence="1">
    <location>
        <begin position="463"/>
        <end position="499"/>
    </location>
</feature>
<proteinExistence type="predicted"/>
<evidence type="ECO:0000313" key="2">
    <source>
        <dbReference type="Proteomes" id="UP000887569"/>
    </source>
</evidence>
<feature type="region of interest" description="Disordered" evidence="1">
    <location>
        <begin position="392"/>
        <end position="443"/>
    </location>
</feature>
<feature type="compositionally biased region" description="Polar residues" evidence="1">
    <location>
        <begin position="192"/>
        <end position="210"/>
    </location>
</feature>
<feature type="compositionally biased region" description="Basic and acidic residues" evidence="1">
    <location>
        <begin position="50"/>
        <end position="80"/>
    </location>
</feature>
<feature type="region of interest" description="Disordered" evidence="1">
    <location>
        <begin position="127"/>
        <end position="270"/>
    </location>
</feature>
<feature type="compositionally biased region" description="Basic residues" evidence="1">
    <location>
        <begin position="228"/>
        <end position="237"/>
    </location>
</feature>
<evidence type="ECO:0000313" key="3">
    <source>
        <dbReference type="WBParaSite" id="PgE040_g002_t02"/>
    </source>
</evidence>
<organism evidence="2 3">
    <name type="scientific">Parascaris univalens</name>
    <name type="common">Nematode worm</name>
    <dbReference type="NCBI Taxonomy" id="6257"/>
    <lineage>
        <taxon>Eukaryota</taxon>
        <taxon>Metazoa</taxon>
        <taxon>Ecdysozoa</taxon>
        <taxon>Nematoda</taxon>
        <taxon>Chromadorea</taxon>
        <taxon>Rhabditida</taxon>
        <taxon>Spirurina</taxon>
        <taxon>Ascaridomorpha</taxon>
        <taxon>Ascaridoidea</taxon>
        <taxon>Ascarididae</taxon>
        <taxon>Parascaris</taxon>
    </lineage>
</organism>
<dbReference type="Proteomes" id="UP000887569">
    <property type="component" value="Unplaced"/>
</dbReference>
<name>A0A914ZYE8_PARUN</name>
<reference evidence="3" key="1">
    <citation type="submission" date="2022-11" db="UniProtKB">
        <authorList>
            <consortium name="WormBaseParasite"/>
        </authorList>
    </citation>
    <scope>IDENTIFICATION</scope>
</reference>